<dbReference type="InterPro" id="IPR016187">
    <property type="entry name" value="CTDL_fold"/>
</dbReference>
<dbReference type="AlphaFoldDB" id="A0A3B3WYZ2"/>
<keyword evidence="5" id="KW-1185">Reference proteome</keyword>
<organism evidence="4 5">
    <name type="scientific">Poecilia mexicana</name>
    <dbReference type="NCBI Taxonomy" id="48701"/>
    <lineage>
        <taxon>Eukaryota</taxon>
        <taxon>Metazoa</taxon>
        <taxon>Chordata</taxon>
        <taxon>Craniata</taxon>
        <taxon>Vertebrata</taxon>
        <taxon>Euteleostomi</taxon>
        <taxon>Actinopterygii</taxon>
        <taxon>Neopterygii</taxon>
        <taxon>Teleostei</taxon>
        <taxon>Neoteleostei</taxon>
        <taxon>Acanthomorphata</taxon>
        <taxon>Ovalentaria</taxon>
        <taxon>Atherinomorphae</taxon>
        <taxon>Cyprinodontiformes</taxon>
        <taxon>Poeciliidae</taxon>
        <taxon>Poeciliinae</taxon>
        <taxon>Poecilia</taxon>
    </lineage>
</organism>
<evidence type="ECO:0000256" key="2">
    <source>
        <dbReference type="SAM" id="Phobius"/>
    </source>
</evidence>
<evidence type="ECO:0000256" key="1">
    <source>
        <dbReference type="SAM" id="Coils"/>
    </source>
</evidence>
<evidence type="ECO:0000259" key="3">
    <source>
        <dbReference type="PROSITE" id="PS50041"/>
    </source>
</evidence>
<reference evidence="4" key="1">
    <citation type="submission" date="2025-08" db="UniProtKB">
        <authorList>
            <consortium name="Ensembl"/>
        </authorList>
    </citation>
    <scope>IDENTIFICATION</scope>
</reference>
<evidence type="ECO:0000313" key="5">
    <source>
        <dbReference type="Proteomes" id="UP000261480"/>
    </source>
</evidence>
<protein>
    <recommendedName>
        <fullName evidence="3">C-type lectin domain-containing protein</fullName>
    </recommendedName>
</protein>
<keyword evidence="2" id="KW-0472">Membrane</keyword>
<keyword evidence="2" id="KW-1133">Transmembrane helix</keyword>
<dbReference type="Proteomes" id="UP000261480">
    <property type="component" value="Unplaced"/>
</dbReference>
<dbReference type="Pfam" id="PF00059">
    <property type="entry name" value="Lectin_C"/>
    <property type="match status" value="1"/>
</dbReference>
<dbReference type="SMART" id="SM00034">
    <property type="entry name" value="CLECT"/>
    <property type="match status" value="1"/>
</dbReference>
<dbReference type="Ensembl" id="ENSPMET00000003171.1">
    <property type="protein sequence ID" value="ENSPMEP00000008011.1"/>
    <property type="gene ID" value="ENSPMEG00000009711.1"/>
</dbReference>
<proteinExistence type="predicted"/>
<dbReference type="STRING" id="48701.ENSPMEP00000008011"/>
<feature type="transmembrane region" description="Helical" evidence="2">
    <location>
        <begin position="102"/>
        <end position="122"/>
    </location>
</feature>
<dbReference type="KEGG" id="pmei:106926329"/>
<keyword evidence="2" id="KW-0812">Transmembrane</keyword>
<sequence length="410" mass="46571">MAEEDVCYASVVIKSKMQLQPRVKQDNETVYDEVKVNKEPAQEKEAEVEKQNESVQQTPDQTVKIMEKFEVEKQNESVQKTHDTTVKEAGRLCRHQQLCCCFGTLCVISVLCVIGVCVYFRVSTASELNQLKSSQQVLLEENQNLTNLNNKPSSDNKNLMIQFDNLTTASITLENKITMLTVENYNLTTASVALKNNITILTAENYNLTAASTALEKRITTLTTENRNLTLLNEKLMEERKNLSELIKTMEETWNEFNVSRAQWSIDQYCPKNNGARSCTSCQRGWNYQLSSCYAYNDAPPSRRTNWDGAREDCKKMNSDLTVVSNNAEKDYVKTQSPVIGDITGYWIGLRAVGGKWKWLDGSDLTNQAWIQQKPATDGQCVTSLKSREWTSVSCTEKYNWICEKKALSV</sequence>
<name>A0A3B3WYZ2_9TELE</name>
<dbReference type="InterPro" id="IPR001304">
    <property type="entry name" value="C-type_lectin-like"/>
</dbReference>
<dbReference type="Gene3D" id="3.10.100.10">
    <property type="entry name" value="Mannose-Binding Protein A, subunit A"/>
    <property type="match status" value="1"/>
</dbReference>
<dbReference type="PANTHER" id="PTHR22803">
    <property type="entry name" value="MANNOSE, PHOSPHOLIPASE, LECTIN RECEPTOR RELATED"/>
    <property type="match status" value="1"/>
</dbReference>
<evidence type="ECO:0000313" key="4">
    <source>
        <dbReference type="Ensembl" id="ENSPMEP00000008011.1"/>
    </source>
</evidence>
<dbReference type="InterPro" id="IPR050111">
    <property type="entry name" value="C-type_lectin/snaclec_domain"/>
</dbReference>
<dbReference type="RefSeq" id="XP_014856655.1">
    <property type="nucleotide sequence ID" value="XM_015001169.1"/>
</dbReference>
<feature type="coiled-coil region" evidence="1">
    <location>
        <begin position="219"/>
        <end position="253"/>
    </location>
</feature>
<dbReference type="PROSITE" id="PS50041">
    <property type="entry name" value="C_TYPE_LECTIN_2"/>
    <property type="match status" value="1"/>
</dbReference>
<accession>A0A3B3WYZ2</accession>
<keyword evidence="1" id="KW-0175">Coiled coil</keyword>
<feature type="domain" description="C-type lectin" evidence="3">
    <location>
        <begin position="289"/>
        <end position="404"/>
    </location>
</feature>
<dbReference type="GeneID" id="106926329"/>
<reference evidence="4" key="2">
    <citation type="submission" date="2025-09" db="UniProtKB">
        <authorList>
            <consortium name="Ensembl"/>
        </authorList>
    </citation>
    <scope>IDENTIFICATION</scope>
</reference>
<dbReference type="OrthoDB" id="6345871at2759"/>
<dbReference type="InterPro" id="IPR016186">
    <property type="entry name" value="C-type_lectin-like/link_sf"/>
</dbReference>
<dbReference type="SUPFAM" id="SSF56436">
    <property type="entry name" value="C-type lectin-like"/>
    <property type="match status" value="1"/>
</dbReference>